<accession>A0AAW7CI62</accession>
<reference evidence="2" key="1">
    <citation type="submission" date="2023-06" db="EMBL/GenBank/DDBJ databases">
        <title>Probiogenomic evaluation and L lactic producing Weizmannia coaggulans BKMTCR2-2 from tree bark.</title>
        <authorList>
            <person name="Mahittikon J."/>
            <person name="Tanasupawat S."/>
        </authorList>
    </citation>
    <scope>NUCLEOTIDE SEQUENCE</scope>
    <source>
        <strain evidence="2">BKMTCR2-2</strain>
    </source>
</reference>
<feature type="coiled-coil region" evidence="1">
    <location>
        <begin position="5"/>
        <end position="60"/>
    </location>
</feature>
<proteinExistence type="predicted"/>
<keyword evidence="1" id="KW-0175">Coiled coil</keyword>
<dbReference type="SUPFAM" id="SSF58100">
    <property type="entry name" value="Bacterial hemolysins"/>
    <property type="match status" value="1"/>
</dbReference>
<organism evidence="2 3">
    <name type="scientific">Heyndrickxia coagulans</name>
    <name type="common">Weizmannia coagulans</name>
    <dbReference type="NCBI Taxonomy" id="1398"/>
    <lineage>
        <taxon>Bacteria</taxon>
        <taxon>Bacillati</taxon>
        <taxon>Bacillota</taxon>
        <taxon>Bacilli</taxon>
        <taxon>Bacillales</taxon>
        <taxon>Bacillaceae</taxon>
        <taxon>Heyndrickxia</taxon>
    </lineage>
</organism>
<dbReference type="AlphaFoldDB" id="A0AAW7CI62"/>
<comment type="caution">
    <text evidence="2">The sequence shown here is derived from an EMBL/GenBank/DDBJ whole genome shotgun (WGS) entry which is preliminary data.</text>
</comment>
<evidence type="ECO:0000256" key="1">
    <source>
        <dbReference type="SAM" id="Coils"/>
    </source>
</evidence>
<dbReference type="Gene3D" id="1.20.5.170">
    <property type="match status" value="1"/>
</dbReference>
<dbReference type="RefSeq" id="WP_285958799.1">
    <property type="nucleotide sequence ID" value="NZ_JASUZX010000003.1"/>
</dbReference>
<dbReference type="Proteomes" id="UP001223084">
    <property type="component" value="Unassembled WGS sequence"/>
</dbReference>
<gene>
    <name evidence="2" type="ORF">QN341_15585</name>
</gene>
<evidence type="ECO:0000313" key="2">
    <source>
        <dbReference type="EMBL" id="MDL5042423.1"/>
    </source>
</evidence>
<dbReference type="EMBL" id="JASUZX010000003">
    <property type="protein sequence ID" value="MDL5042423.1"/>
    <property type="molecule type" value="Genomic_DNA"/>
</dbReference>
<dbReference type="Gene3D" id="1.20.5.190">
    <property type="match status" value="1"/>
</dbReference>
<protein>
    <submittedName>
        <fullName evidence="2">Uncharacterized protein</fullName>
    </submittedName>
</protein>
<sequence>MDEILKQILSELKDLKSDVSGLKSDVSSLKAGQDRLESDVSSLKNDVSGLKNDVSGLKNDVSGLKNDVSGLKNDVSGLKNDVSSLKAGQERIETKVDNLTLELRSNFKFTNDKLEEHKKVFTVVSNELKGVKGDIEFLSGKTGRHDTKINHILNMLRD</sequence>
<evidence type="ECO:0000313" key="3">
    <source>
        <dbReference type="Proteomes" id="UP001223084"/>
    </source>
</evidence>
<name>A0AAW7CI62_HEYCO</name>